<gene>
    <name evidence="7" type="primary">ribH</name>
    <name evidence="8" type="ORF">JD82_01387</name>
</gene>
<dbReference type="OrthoDB" id="9809709at2"/>
<keyword evidence="4 7" id="KW-0686">Riboflavin biosynthesis</keyword>
<feature type="binding site" evidence="7">
    <location>
        <begin position="65"/>
        <end position="67"/>
    </location>
    <ligand>
        <name>5-amino-6-(D-ribitylamino)uracil</name>
        <dbReference type="ChEBI" id="CHEBI:15934"/>
    </ligand>
</feature>
<feature type="binding site" evidence="7">
    <location>
        <position position="134"/>
    </location>
    <ligand>
        <name>(2S)-2-hydroxy-3-oxobutyl phosphate</name>
        <dbReference type="ChEBI" id="CHEBI:58830"/>
    </ligand>
</feature>
<dbReference type="GO" id="GO:0009349">
    <property type="term" value="C:riboflavin synthase complex"/>
    <property type="evidence" value="ECO:0007669"/>
    <property type="project" value="UniProtKB-UniRule"/>
</dbReference>
<dbReference type="PANTHER" id="PTHR21058">
    <property type="entry name" value="6,7-DIMETHYL-8-RIBITYLLUMAZINE SYNTHASE DMRL SYNTHASE LUMAZINE SYNTHASE"/>
    <property type="match status" value="1"/>
</dbReference>
<organism evidence="8 9">
    <name type="scientific">Prauserella rugosa</name>
    <dbReference type="NCBI Taxonomy" id="43354"/>
    <lineage>
        <taxon>Bacteria</taxon>
        <taxon>Bacillati</taxon>
        <taxon>Actinomycetota</taxon>
        <taxon>Actinomycetes</taxon>
        <taxon>Pseudonocardiales</taxon>
        <taxon>Pseudonocardiaceae</taxon>
        <taxon>Prauserella</taxon>
    </lineage>
</organism>
<dbReference type="InterPro" id="IPR002180">
    <property type="entry name" value="LS/RS"/>
</dbReference>
<dbReference type="SUPFAM" id="SSF52121">
    <property type="entry name" value="Lumazine synthase"/>
    <property type="match status" value="1"/>
</dbReference>
<evidence type="ECO:0000256" key="6">
    <source>
        <dbReference type="ARBA" id="ARBA00048785"/>
    </source>
</evidence>
<comment type="similarity">
    <text evidence="2 7">Belongs to the DMRL synthase family.</text>
</comment>
<dbReference type="InterPro" id="IPR034964">
    <property type="entry name" value="LS"/>
</dbReference>
<evidence type="ECO:0000256" key="3">
    <source>
        <dbReference type="ARBA" id="ARBA00012664"/>
    </source>
</evidence>
<accession>A0A660C7K5</accession>
<reference evidence="8 9" key="1">
    <citation type="submission" date="2019-07" db="EMBL/GenBank/DDBJ databases">
        <title>R&amp;d 2014.</title>
        <authorList>
            <person name="Klenk H.-P."/>
        </authorList>
    </citation>
    <scope>NUCLEOTIDE SEQUENCE [LARGE SCALE GENOMIC DNA]</scope>
    <source>
        <strain evidence="8 9">DSM 43194</strain>
    </source>
</reference>
<dbReference type="HAMAP" id="MF_00178">
    <property type="entry name" value="Lumazine_synth"/>
    <property type="match status" value="1"/>
</dbReference>
<feature type="binding site" evidence="7">
    <location>
        <position position="32"/>
    </location>
    <ligand>
        <name>5-amino-6-(D-ribitylamino)uracil</name>
        <dbReference type="ChEBI" id="CHEBI:15934"/>
    </ligand>
</feature>
<feature type="active site" description="Proton donor" evidence="7">
    <location>
        <position position="95"/>
    </location>
</feature>
<dbReference type="Pfam" id="PF00885">
    <property type="entry name" value="DMRL_synthase"/>
    <property type="match status" value="1"/>
</dbReference>
<dbReference type="CDD" id="cd09209">
    <property type="entry name" value="Lumazine_synthase-I"/>
    <property type="match status" value="1"/>
</dbReference>
<keyword evidence="9" id="KW-1185">Reference proteome</keyword>
<dbReference type="RefSeq" id="WP_030530604.1">
    <property type="nucleotide sequence ID" value="NZ_JOIJ01000002.1"/>
</dbReference>
<dbReference type="PANTHER" id="PTHR21058:SF0">
    <property type="entry name" value="6,7-DIMETHYL-8-RIBITYLLUMAZINE SYNTHASE"/>
    <property type="match status" value="1"/>
</dbReference>
<dbReference type="Gene3D" id="3.40.50.960">
    <property type="entry name" value="Lumazine/riboflavin synthase"/>
    <property type="match status" value="1"/>
</dbReference>
<feature type="binding site" evidence="7">
    <location>
        <position position="120"/>
    </location>
    <ligand>
        <name>5-amino-6-(D-ribitylamino)uracil</name>
        <dbReference type="ChEBI" id="CHEBI:15934"/>
    </ligand>
</feature>
<comment type="function">
    <text evidence="7">Catalyzes the formation of 6,7-dimethyl-8-ribityllumazine by condensation of 5-amino-6-(D-ribitylamino)uracil with 3,4-dihydroxy-2-butanone 4-phosphate. This is the penultimate step in the biosynthesis of riboflavin.</text>
</comment>
<dbReference type="UniPathway" id="UPA00275">
    <property type="reaction ID" value="UER00404"/>
</dbReference>
<proteinExistence type="inferred from homology"/>
<protein>
    <recommendedName>
        <fullName evidence="3 7">6,7-dimethyl-8-ribityllumazine synthase</fullName>
        <shortName evidence="7">DMRL synthase</shortName>
        <shortName evidence="7">LS</shortName>
        <shortName evidence="7">Lumazine synthase</shortName>
        <ecNumber evidence="3 7">2.5.1.78</ecNumber>
    </recommendedName>
</protein>
<dbReference type="GO" id="GO:0009231">
    <property type="term" value="P:riboflavin biosynthetic process"/>
    <property type="evidence" value="ECO:0007669"/>
    <property type="project" value="UniProtKB-UniRule"/>
</dbReference>
<dbReference type="Proteomes" id="UP000317303">
    <property type="component" value="Unassembled WGS sequence"/>
</dbReference>
<name>A0A660C7K5_9PSEU</name>
<dbReference type="NCBIfam" id="TIGR00114">
    <property type="entry name" value="lumazine-synth"/>
    <property type="match status" value="1"/>
</dbReference>
<feature type="binding site" evidence="7">
    <location>
        <begin position="92"/>
        <end position="93"/>
    </location>
    <ligand>
        <name>(2S)-2-hydroxy-3-oxobutyl phosphate</name>
        <dbReference type="ChEBI" id="CHEBI:58830"/>
    </ligand>
</feature>
<dbReference type="EC" id="2.5.1.78" evidence="3 7"/>
<dbReference type="AlphaFoldDB" id="A0A660C7K5"/>
<evidence type="ECO:0000256" key="5">
    <source>
        <dbReference type="ARBA" id="ARBA00022679"/>
    </source>
</evidence>
<dbReference type="EMBL" id="VLJV01000001">
    <property type="protein sequence ID" value="TWH19560.1"/>
    <property type="molecule type" value="Genomic_DNA"/>
</dbReference>
<evidence type="ECO:0000313" key="9">
    <source>
        <dbReference type="Proteomes" id="UP000317303"/>
    </source>
</evidence>
<feature type="binding site" evidence="7">
    <location>
        <begin position="87"/>
        <end position="89"/>
    </location>
    <ligand>
        <name>5-amino-6-(D-ribitylamino)uracil</name>
        <dbReference type="ChEBI" id="CHEBI:15934"/>
    </ligand>
</feature>
<evidence type="ECO:0000256" key="1">
    <source>
        <dbReference type="ARBA" id="ARBA00004917"/>
    </source>
</evidence>
<sequence>MSGEGRPDENAETVEALKECENLRLAIVATRWHTRITDSLLDNALRAASEVKLADEPTVVRVAGSVELPVVAQALARGHDAVVALGVVVRGGTPHFDYVCDAVTAGLTRVALDESTPVGNGVLTCDTEQQALDRAGLPESAENKGREATIAALTTAGVLRGLRQPWTERGFV</sequence>
<dbReference type="InterPro" id="IPR036467">
    <property type="entry name" value="LS/RS_sf"/>
</dbReference>
<comment type="catalytic activity">
    <reaction evidence="6 7">
        <text>(2S)-2-hydroxy-3-oxobutyl phosphate + 5-amino-6-(D-ribitylamino)uracil = 6,7-dimethyl-8-(1-D-ribityl)lumazine + phosphate + 2 H2O + H(+)</text>
        <dbReference type="Rhea" id="RHEA:26152"/>
        <dbReference type="ChEBI" id="CHEBI:15377"/>
        <dbReference type="ChEBI" id="CHEBI:15378"/>
        <dbReference type="ChEBI" id="CHEBI:15934"/>
        <dbReference type="ChEBI" id="CHEBI:43474"/>
        <dbReference type="ChEBI" id="CHEBI:58201"/>
        <dbReference type="ChEBI" id="CHEBI:58830"/>
        <dbReference type="EC" id="2.5.1.78"/>
    </reaction>
</comment>
<dbReference type="GO" id="GO:0005829">
    <property type="term" value="C:cytosol"/>
    <property type="evidence" value="ECO:0007669"/>
    <property type="project" value="TreeGrafter"/>
</dbReference>
<evidence type="ECO:0000256" key="2">
    <source>
        <dbReference type="ARBA" id="ARBA00007424"/>
    </source>
</evidence>
<dbReference type="GO" id="GO:0000906">
    <property type="term" value="F:6,7-dimethyl-8-ribityllumazine synthase activity"/>
    <property type="evidence" value="ECO:0007669"/>
    <property type="project" value="UniProtKB-UniRule"/>
</dbReference>
<evidence type="ECO:0000256" key="4">
    <source>
        <dbReference type="ARBA" id="ARBA00022619"/>
    </source>
</evidence>
<comment type="pathway">
    <text evidence="1 7">Cofactor biosynthesis; riboflavin biosynthesis; riboflavin from 2-hydroxy-3-oxobutyl phosphate and 5-amino-6-(D-ribitylamino)uracil: step 1/2.</text>
</comment>
<keyword evidence="5 7" id="KW-0808">Transferase</keyword>
<comment type="caution">
    <text evidence="8">The sequence shown here is derived from an EMBL/GenBank/DDBJ whole genome shotgun (WGS) entry which is preliminary data.</text>
</comment>
<evidence type="ECO:0000256" key="7">
    <source>
        <dbReference type="HAMAP-Rule" id="MF_00178"/>
    </source>
</evidence>
<evidence type="ECO:0000313" key="8">
    <source>
        <dbReference type="EMBL" id="TWH19560.1"/>
    </source>
</evidence>